<dbReference type="PANTHER" id="PTHR34222">
    <property type="entry name" value="GAG_PRE-INTEGRS DOMAIN-CONTAINING PROTEIN"/>
    <property type="match status" value="1"/>
</dbReference>
<reference evidence="1" key="1">
    <citation type="journal article" date="2022" name="Plant J.">
        <title>Strategies of tolerance reflected in two North American maple genomes.</title>
        <authorList>
            <person name="McEvoy S.L."/>
            <person name="Sezen U.U."/>
            <person name="Trouern-Trend A."/>
            <person name="McMahon S.M."/>
            <person name="Schaberg P.G."/>
            <person name="Yang J."/>
            <person name="Wegrzyn J.L."/>
            <person name="Swenson N.G."/>
        </authorList>
    </citation>
    <scope>NUCLEOTIDE SEQUENCE</scope>
    <source>
        <strain evidence="1">NS2018</strain>
    </source>
</reference>
<keyword evidence="2" id="KW-1185">Reference proteome</keyword>
<dbReference type="Pfam" id="PF21529">
    <property type="entry name" value="GLV1-2"/>
    <property type="match status" value="1"/>
</dbReference>
<dbReference type="EMBL" id="JAUESC010000002">
    <property type="protein sequence ID" value="KAK0603979.1"/>
    <property type="molecule type" value="Genomic_DNA"/>
</dbReference>
<dbReference type="Proteomes" id="UP001168877">
    <property type="component" value="Unassembled WGS sequence"/>
</dbReference>
<gene>
    <name evidence="1" type="ORF">LWI29_010834</name>
</gene>
<protein>
    <submittedName>
        <fullName evidence="1">Uncharacterized protein</fullName>
    </submittedName>
</protein>
<sequence length="240" mass="27376">MKDADDIEAYKKSIERLKVHIFLAGLDDEFEQVYGEFLRKESILDLEECYALVRREVVCRTTLNAELENSDTSSLLAPNRSNLKQYDRFRSQQNQLDRSRTGATDRSSYKCICCDQTSHTKSRLYELVGYPDWWDSSRDSRKREFVRNSTATIAETKTVGHEEVIEKASALVATSSNNNARSLRVTSVGVDDQKMKGQDVLDHHQVVKPTEENGGVAENIDEDLVSVDYTPARRKPPIHN</sequence>
<evidence type="ECO:0000313" key="1">
    <source>
        <dbReference type="EMBL" id="KAK0603979.1"/>
    </source>
</evidence>
<reference evidence="1" key="2">
    <citation type="submission" date="2023-06" db="EMBL/GenBank/DDBJ databases">
        <authorList>
            <person name="Swenson N.G."/>
            <person name="Wegrzyn J.L."/>
            <person name="Mcevoy S.L."/>
        </authorList>
    </citation>
    <scope>NUCLEOTIDE SEQUENCE</scope>
    <source>
        <strain evidence="1">NS2018</strain>
        <tissue evidence="1">Leaf</tissue>
    </source>
</reference>
<dbReference type="AlphaFoldDB" id="A0AA39T5Z6"/>
<proteinExistence type="predicted"/>
<evidence type="ECO:0000313" key="2">
    <source>
        <dbReference type="Proteomes" id="UP001168877"/>
    </source>
</evidence>
<organism evidence="1 2">
    <name type="scientific">Acer saccharum</name>
    <name type="common">Sugar maple</name>
    <dbReference type="NCBI Taxonomy" id="4024"/>
    <lineage>
        <taxon>Eukaryota</taxon>
        <taxon>Viridiplantae</taxon>
        <taxon>Streptophyta</taxon>
        <taxon>Embryophyta</taxon>
        <taxon>Tracheophyta</taxon>
        <taxon>Spermatophyta</taxon>
        <taxon>Magnoliopsida</taxon>
        <taxon>eudicotyledons</taxon>
        <taxon>Gunneridae</taxon>
        <taxon>Pentapetalae</taxon>
        <taxon>rosids</taxon>
        <taxon>malvids</taxon>
        <taxon>Sapindales</taxon>
        <taxon>Sapindaceae</taxon>
        <taxon>Hippocastanoideae</taxon>
        <taxon>Acereae</taxon>
        <taxon>Acer</taxon>
    </lineage>
</organism>
<accession>A0AA39T5Z6</accession>
<name>A0AA39T5Z6_ACESA</name>
<comment type="caution">
    <text evidence="1">The sequence shown here is derived from an EMBL/GenBank/DDBJ whole genome shotgun (WGS) entry which is preliminary data.</text>
</comment>
<dbReference type="InterPro" id="IPR049306">
    <property type="entry name" value="GLV1-2"/>
</dbReference>
<dbReference type="PANTHER" id="PTHR34222:SF43">
    <property type="entry name" value="RETROTRANSPOSON GAG DOMAIN-CONTAINING PROTEIN"/>
    <property type="match status" value="1"/>
</dbReference>